<dbReference type="SUPFAM" id="SSF48452">
    <property type="entry name" value="TPR-like"/>
    <property type="match status" value="1"/>
</dbReference>
<organism evidence="3">
    <name type="scientific">Gaeumannomyces tritici (strain R3-111a-1)</name>
    <name type="common">Wheat and barley take-all root rot fungus</name>
    <name type="synonym">Gaeumannomyces graminis var. tritici</name>
    <dbReference type="NCBI Taxonomy" id="644352"/>
    <lineage>
        <taxon>Eukaryota</taxon>
        <taxon>Fungi</taxon>
        <taxon>Dikarya</taxon>
        <taxon>Ascomycota</taxon>
        <taxon>Pezizomycotina</taxon>
        <taxon>Sordariomycetes</taxon>
        <taxon>Sordariomycetidae</taxon>
        <taxon>Magnaporthales</taxon>
        <taxon>Magnaporthaceae</taxon>
        <taxon>Gaeumannomyces</taxon>
    </lineage>
</organism>
<feature type="region of interest" description="Disordered" evidence="1">
    <location>
        <begin position="843"/>
        <end position="915"/>
    </location>
</feature>
<dbReference type="Gene3D" id="1.25.40.10">
    <property type="entry name" value="Tetratricopeptide repeat domain"/>
    <property type="match status" value="1"/>
</dbReference>
<dbReference type="InterPro" id="IPR024983">
    <property type="entry name" value="CHAT_dom"/>
</dbReference>
<dbReference type="eggNOG" id="KOG0032">
    <property type="taxonomic scope" value="Eukaryota"/>
</dbReference>
<dbReference type="AlphaFoldDB" id="J3PID6"/>
<protein>
    <recommendedName>
        <fullName evidence="2">CHAT domain-containing protein</fullName>
    </recommendedName>
</protein>
<accession>J3PID6</accession>
<dbReference type="InterPro" id="IPR011990">
    <property type="entry name" value="TPR-like_helical_dom_sf"/>
</dbReference>
<dbReference type="Pfam" id="PF12770">
    <property type="entry name" value="CHAT"/>
    <property type="match status" value="1"/>
</dbReference>
<dbReference type="Proteomes" id="UP000006039">
    <property type="component" value="Unassembled WGS sequence"/>
</dbReference>
<reference evidence="4" key="5">
    <citation type="submission" date="2018-04" db="UniProtKB">
        <authorList>
            <consortium name="EnsemblFungi"/>
        </authorList>
    </citation>
    <scope>IDENTIFICATION</scope>
    <source>
        <strain evidence="4">R3-111a-1</strain>
    </source>
</reference>
<dbReference type="RefSeq" id="XP_009229434.1">
    <property type="nucleotide sequence ID" value="XM_009231170.1"/>
</dbReference>
<reference evidence="5" key="1">
    <citation type="submission" date="2010-07" db="EMBL/GenBank/DDBJ databases">
        <title>The genome sequence of Gaeumannomyces graminis var. tritici strain R3-111a-1.</title>
        <authorList>
            <consortium name="The Broad Institute Genome Sequencing Platform"/>
            <person name="Ma L.-J."/>
            <person name="Dead R."/>
            <person name="Young S."/>
            <person name="Zeng Q."/>
            <person name="Koehrsen M."/>
            <person name="Alvarado L."/>
            <person name="Berlin A."/>
            <person name="Chapman S.B."/>
            <person name="Chen Z."/>
            <person name="Freedman E."/>
            <person name="Gellesch M."/>
            <person name="Goldberg J."/>
            <person name="Griggs A."/>
            <person name="Gujja S."/>
            <person name="Heilman E.R."/>
            <person name="Heiman D."/>
            <person name="Hepburn T."/>
            <person name="Howarth C."/>
            <person name="Jen D."/>
            <person name="Larson L."/>
            <person name="Mehta T."/>
            <person name="Neiman D."/>
            <person name="Pearson M."/>
            <person name="Roberts A."/>
            <person name="Saif S."/>
            <person name="Shea T."/>
            <person name="Shenoy N."/>
            <person name="Sisk P."/>
            <person name="Stolte C."/>
            <person name="Sykes S."/>
            <person name="Walk T."/>
            <person name="White J."/>
            <person name="Yandava C."/>
            <person name="Haas B."/>
            <person name="Nusbaum C."/>
            <person name="Birren B."/>
        </authorList>
    </citation>
    <scope>NUCLEOTIDE SEQUENCE [LARGE SCALE GENOMIC DNA]</scope>
    <source>
        <strain evidence="5">R3-111a-1</strain>
    </source>
</reference>
<evidence type="ECO:0000313" key="4">
    <source>
        <dbReference type="EnsemblFungi" id="EJT69155"/>
    </source>
</evidence>
<dbReference type="GeneID" id="20353722"/>
<dbReference type="EnsemblFungi" id="EJT69155">
    <property type="protein sequence ID" value="EJT69155"/>
    <property type="gene ID" value="GGTG_13264"/>
</dbReference>
<evidence type="ECO:0000256" key="1">
    <source>
        <dbReference type="SAM" id="MobiDB-lite"/>
    </source>
</evidence>
<evidence type="ECO:0000313" key="3">
    <source>
        <dbReference type="EMBL" id="EJT69155.1"/>
    </source>
</evidence>
<feature type="region of interest" description="Disordered" evidence="1">
    <location>
        <begin position="352"/>
        <end position="375"/>
    </location>
</feature>
<dbReference type="HOGENOM" id="CLU_274851_0_0_1"/>
<feature type="compositionally biased region" description="Polar residues" evidence="1">
    <location>
        <begin position="359"/>
        <end position="371"/>
    </location>
</feature>
<dbReference type="OrthoDB" id="9991317at2759"/>
<feature type="compositionally biased region" description="Polar residues" evidence="1">
    <location>
        <begin position="869"/>
        <end position="881"/>
    </location>
</feature>
<dbReference type="STRING" id="644352.J3PID6"/>
<dbReference type="VEuPathDB" id="FungiDB:GGTG_13264"/>
<dbReference type="EMBL" id="GL385405">
    <property type="protein sequence ID" value="EJT69155.1"/>
    <property type="molecule type" value="Genomic_DNA"/>
</dbReference>
<proteinExistence type="predicted"/>
<feature type="compositionally biased region" description="Basic and acidic residues" evidence="1">
    <location>
        <begin position="883"/>
        <end position="897"/>
    </location>
</feature>
<evidence type="ECO:0000313" key="5">
    <source>
        <dbReference type="Proteomes" id="UP000006039"/>
    </source>
</evidence>
<reference evidence="3" key="3">
    <citation type="submission" date="2010-09" db="EMBL/GenBank/DDBJ databases">
        <title>Annotation of Gaeumannomyces graminis var. tritici R3-111a-1.</title>
        <authorList>
            <consortium name="The Broad Institute Genome Sequencing Platform"/>
            <person name="Ma L.-J."/>
            <person name="Dead R."/>
            <person name="Young S.K."/>
            <person name="Zeng Q."/>
            <person name="Gargeya S."/>
            <person name="Fitzgerald M."/>
            <person name="Haas B."/>
            <person name="Abouelleil A."/>
            <person name="Alvarado L."/>
            <person name="Arachchi H.M."/>
            <person name="Berlin A."/>
            <person name="Brown A."/>
            <person name="Chapman S.B."/>
            <person name="Chen Z."/>
            <person name="Dunbar C."/>
            <person name="Freedman E."/>
            <person name="Gearin G."/>
            <person name="Gellesch M."/>
            <person name="Goldberg J."/>
            <person name="Griggs A."/>
            <person name="Gujja S."/>
            <person name="Heiman D."/>
            <person name="Howarth C."/>
            <person name="Larson L."/>
            <person name="Lui A."/>
            <person name="MacDonald P.J.P."/>
            <person name="Mehta T."/>
            <person name="Montmayeur A."/>
            <person name="Murphy C."/>
            <person name="Neiman D."/>
            <person name="Pearson M."/>
            <person name="Priest M."/>
            <person name="Roberts A."/>
            <person name="Saif S."/>
            <person name="Shea T."/>
            <person name="Shenoy N."/>
            <person name="Sisk P."/>
            <person name="Stolte C."/>
            <person name="Sykes S."/>
            <person name="Yandava C."/>
            <person name="Wortman J."/>
            <person name="Nusbaum C."/>
            <person name="Birren B."/>
        </authorList>
    </citation>
    <scope>NUCLEOTIDE SEQUENCE</scope>
    <source>
        <strain evidence="3">R3-111a-1</strain>
    </source>
</reference>
<keyword evidence="5" id="KW-1185">Reference proteome</keyword>
<evidence type="ECO:0000259" key="2">
    <source>
        <dbReference type="Pfam" id="PF12770"/>
    </source>
</evidence>
<feature type="domain" description="CHAT" evidence="2">
    <location>
        <begin position="470"/>
        <end position="748"/>
    </location>
</feature>
<name>J3PID6_GAET3</name>
<reference evidence="4" key="4">
    <citation type="journal article" date="2015" name="G3 (Bethesda)">
        <title>Genome sequences of three phytopathogenic species of the Magnaporthaceae family of fungi.</title>
        <authorList>
            <person name="Okagaki L.H."/>
            <person name="Nunes C.C."/>
            <person name="Sailsbery J."/>
            <person name="Clay B."/>
            <person name="Brown D."/>
            <person name="John T."/>
            <person name="Oh Y."/>
            <person name="Young N."/>
            <person name="Fitzgerald M."/>
            <person name="Haas B.J."/>
            <person name="Zeng Q."/>
            <person name="Young S."/>
            <person name="Adiconis X."/>
            <person name="Fan L."/>
            <person name="Levin J.Z."/>
            <person name="Mitchell T.K."/>
            <person name="Okubara P.A."/>
            <person name="Farman M.L."/>
            <person name="Kohn L.M."/>
            <person name="Birren B."/>
            <person name="Ma L.-J."/>
            <person name="Dean R.A."/>
        </authorList>
    </citation>
    <scope>NUCLEOTIDE SEQUENCE</scope>
    <source>
        <strain evidence="4">R3-111a-1</strain>
    </source>
</reference>
<feature type="compositionally biased region" description="Basic and acidic residues" evidence="1">
    <location>
        <begin position="843"/>
        <end position="866"/>
    </location>
</feature>
<reference evidence="3" key="2">
    <citation type="submission" date="2010-07" db="EMBL/GenBank/DDBJ databases">
        <authorList>
            <consortium name="The Broad Institute Genome Sequencing Platform"/>
            <consortium name="Broad Institute Genome Sequencing Center for Infectious Disease"/>
            <person name="Ma L.-J."/>
            <person name="Dead R."/>
            <person name="Young S."/>
            <person name="Zeng Q."/>
            <person name="Koehrsen M."/>
            <person name="Alvarado L."/>
            <person name="Berlin A."/>
            <person name="Chapman S.B."/>
            <person name="Chen Z."/>
            <person name="Freedman E."/>
            <person name="Gellesch M."/>
            <person name="Goldberg J."/>
            <person name="Griggs A."/>
            <person name="Gujja S."/>
            <person name="Heilman E.R."/>
            <person name="Heiman D."/>
            <person name="Hepburn T."/>
            <person name="Howarth C."/>
            <person name="Jen D."/>
            <person name="Larson L."/>
            <person name="Mehta T."/>
            <person name="Neiman D."/>
            <person name="Pearson M."/>
            <person name="Roberts A."/>
            <person name="Saif S."/>
            <person name="Shea T."/>
            <person name="Shenoy N."/>
            <person name="Sisk P."/>
            <person name="Stolte C."/>
            <person name="Sykes S."/>
            <person name="Walk T."/>
            <person name="White J."/>
            <person name="Yandava C."/>
            <person name="Haas B."/>
            <person name="Nusbaum C."/>
            <person name="Birren B."/>
        </authorList>
    </citation>
    <scope>NUCLEOTIDE SEQUENCE</scope>
    <source>
        <strain evidence="3">R3-111a-1</strain>
    </source>
</reference>
<gene>
    <name evidence="4" type="primary">20353722</name>
    <name evidence="3" type="ORF">GGTG_13264</name>
</gene>
<sequence length="1164" mass="128706">MATQHTAVMEPFNIEAEIASSLDDMSEGDLRSFAELHEDPENDDQIELHIYTCFLIFTRTRSTEHLEQAIQRTEGWIAVTATDHPDRTRRFQILDMMSARMSQRAMLGSLLGTRFERTGSMDDLNRAVEVANMAVDATPQNHPNRAGWLSNLGNHLGRRFERTGPMDDLNRAVEVANMAVDATPQNHPDRAAMLYNLGNWLGTRFERTGSMDDLNRALSSYKEGWSCRTAPPSIRIRSARQAATILASQSNWQESSGLLHEAVNLLHAVSPRSLKHTDKQHMLANFAGLASMAAATALNAGSGAFHALQRLELGRGIIAGLLMDMRGDISDLKRKHPNLADEFIALRDELDSPADRPTSALSSDGTSSWESQAKRRREADQKFGELITSIRAQPGFDGFLRPPAAGNLMAAANPDPIVVINLSPYRCDAFLIERDRIRVLELPDLTMEEVQKRAQDLRFSRATGSFHILPLLEWLWDAAARPCIDALGLKNPVSDDNWPRVWWIPTGLLSQMPLHAAGRHVRGSTETVLDRVMSSYASSVKALIHGRQHPVRRSAGPFSDCALLVAMHETPNLSGNGILPFAANEVKMLKNLCRELQLWSLTPILRKDNVLKHLQTCKIFHFAGHGQSDPAEPSRSCLLLEDWKTSPLTVGDLRDHRLQEKAPFLGFLSACSTGANKAAQLADEGIHLVSAFQLAGFRHVVGTLWEVSDKHCVDVARVLYETLRDEGMTDVAICRGLHRAVRTLRDGRTERRQEARDGHSDLISHFLTVDPEMRYIITEFLAHPWIRGLGPTPRDDKKFPPDGMLRAFDASKLKDGDRRYDFRSPGAVNLREVFDVGYAVHRQEEGKRRDSSMRDTSSDESREYAHRTGNATQQLEQSMRATNIRDQERGRERESHKGAPTAVAAESQQRGYGQHSAAVTAAARQQVHEFNNPTGVDNVALELADRDGNSDDIESGGKEHVDGIIHRRCGQGLRVGRLKQLRIVAPGGQDDIGDLVVEPAGHILLHFQPSAFIVGGIRALAPANLVVLVQFQESGSKFAQPLSEQGVTRVMVGTAGPTAVWADSIVARGVEGREDLDRRRVPREAGGKSIPASRVLSQETLYNIINNGVGTYLPARGNLMPLPGSGDTFMGRGPIDQDPFAELFARPPIADGAEVKDLKGEIDC</sequence>